<proteinExistence type="predicted"/>
<protein>
    <submittedName>
        <fullName evidence="1">Uncharacterized protein</fullName>
    </submittedName>
</protein>
<reference evidence="1" key="1">
    <citation type="journal article" date="2020" name="Nat. Commun.">
        <title>Large-scale genome sequencing of mycorrhizal fungi provides insights into the early evolution of symbiotic traits.</title>
        <authorList>
            <person name="Miyauchi S."/>
            <person name="Kiss E."/>
            <person name="Kuo A."/>
            <person name="Drula E."/>
            <person name="Kohler A."/>
            <person name="Sanchez-Garcia M."/>
            <person name="Morin E."/>
            <person name="Andreopoulos B."/>
            <person name="Barry K.W."/>
            <person name="Bonito G."/>
            <person name="Buee M."/>
            <person name="Carver A."/>
            <person name="Chen C."/>
            <person name="Cichocki N."/>
            <person name="Clum A."/>
            <person name="Culley D."/>
            <person name="Crous P.W."/>
            <person name="Fauchery L."/>
            <person name="Girlanda M."/>
            <person name="Hayes R.D."/>
            <person name="Keri Z."/>
            <person name="LaButti K."/>
            <person name="Lipzen A."/>
            <person name="Lombard V."/>
            <person name="Magnuson J."/>
            <person name="Maillard F."/>
            <person name="Murat C."/>
            <person name="Nolan M."/>
            <person name="Ohm R.A."/>
            <person name="Pangilinan J."/>
            <person name="Pereira M.F."/>
            <person name="Perotto S."/>
            <person name="Peter M."/>
            <person name="Pfister S."/>
            <person name="Riley R."/>
            <person name="Sitrit Y."/>
            <person name="Stielow J.B."/>
            <person name="Szollosi G."/>
            <person name="Zifcakova L."/>
            <person name="Stursova M."/>
            <person name="Spatafora J.W."/>
            <person name="Tedersoo L."/>
            <person name="Vaario L.M."/>
            <person name="Yamada A."/>
            <person name="Yan M."/>
            <person name="Wang P."/>
            <person name="Xu J."/>
            <person name="Bruns T."/>
            <person name="Baldrian P."/>
            <person name="Vilgalys R."/>
            <person name="Dunand C."/>
            <person name="Henrissat B."/>
            <person name="Grigoriev I.V."/>
            <person name="Hibbett D."/>
            <person name="Nagy L.G."/>
            <person name="Martin F.M."/>
        </authorList>
    </citation>
    <scope>NUCLEOTIDE SEQUENCE</scope>
    <source>
        <strain evidence="1">UP504</strain>
    </source>
</reference>
<organism evidence="1 2">
    <name type="scientific">Hydnum rufescens UP504</name>
    <dbReference type="NCBI Taxonomy" id="1448309"/>
    <lineage>
        <taxon>Eukaryota</taxon>
        <taxon>Fungi</taxon>
        <taxon>Dikarya</taxon>
        <taxon>Basidiomycota</taxon>
        <taxon>Agaricomycotina</taxon>
        <taxon>Agaricomycetes</taxon>
        <taxon>Cantharellales</taxon>
        <taxon>Hydnaceae</taxon>
        <taxon>Hydnum</taxon>
    </lineage>
</organism>
<evidence type="ECO:0000313" key="2">
    <source>
        <dbReference type="Proteomes" id="UP000886523"/>
    </source>
</evidence>
<name>A0A9P6AG18_9AGAM</name>
<keyword evidence="2" id="KW-1185">Reference proteome</keyword>
<sequence length="82" mass="9188">MCFWPRRPGVFDSNIIASPKEGLLDSLSRDSRGSMASPIHFCPPPSLADLPQILHLERSHPLLISSSRSHVLYCAYLVESPW</sequence>
<dbReference type="Proteomes" id="UP000886523">
    <property type="component" value="Unassembled WGS sequence"/>
</dbReference>
<dbReference type="EMBL" id="MU129175">
    <property type="protein sequence ID" value="KAF9505084.1"/>
    <property type="molecule type" value="Genomic_DNA"/>
</dbReference>
<evidence type="ECO:0000313" key="1">
    <source>
        <dbReference type="EMBL" id="KAF9505084.1"/>
    </source>
</evidence>
<accession>A0A9P6AG18</accession>
<dbReference type="AlphaFoldDB" id="A0A9P6AG18"/>
<gene>
    <name evidence="1" type="ORF">BS47DRAFT_1354318</name>
</gene>
<comment type="caution">
    <text evidence="1">The sequence shown here is derived from an EMBL/GenBank/DDBJ whole genome shotgun (WGS) entry which is preliminary data.</text>
</comment>